<dbReference type="GO" id="GO:0006799">
    <property type="term" value="P:polyphosphate biosynthetic process"/>
    <property type="evidence" value="ECO:0007669"/>
    <property type="project" value="UniProtKB-ARBA"/>
</dbReference>
<dbReference type="InterPro" id="IPR042267">
    <property type="entry name" value="VTC_sf"/>
</dbReference>
<name>A0A644Z294_9ZZZZ</name>
<dbReference type="CDD" id="cd07750">
    <property type="entry name" value="PolyPPase_VTC_like"/>
    <property type="match status" value="1"/>
</dbReference>
<reference evidence="2" key="1">
    <citation type="submission" date="2019-08" db="EMBL/GenBank/DDBJ databases">
        <authorList>
            <person name="Kucharzyk K."/>
            <person name="Murdoch R.W."/>
            <person name="Higgins S."/>
            <person name="Loffler F."/>
        </authorList>
    </citation>
    <scope>NUCLEOTIDE SEQUENCE</scope>
</reference>
<dbReference type="Pfam" id="PF09359">
    <property type="entry name" value="VTC"/>
    <property type="match status" value="1"/>
</dbReference>
<organism evidence="2">
    <name type="scientific">bioreactor metagenome</name>
    <dbReference type="NCBI Taxonomy" id="1076179"/>
    <lineage>
        <taxon>unclassified sequences</taxon>
        <taxon>metagenomes</taxon>
        <taxon>ecological metagenomes</taxon>
    </lineage>
</organism>
<proteinExistence type="predicted"/>
<dbReference type="EMBL" id="VSSQ01007046">
    <property type="protein sequence ID" value="MPM34679.1"/>
    <property type="molecule type" value="Genomic_DNA"/>
</dbReference>
<evidence type="ECO:0000313" key="2">
    <source>
        <dbReference type="EMBL" id="MPM34679.1"/>
    </source>
</evidence>
<comment type="caution">
    <text evidence="2">The sequence shown here is derived from an EMBL/GenBank/DDBJ whole genome shotgun (WGS) entry which is preliminary data.</text>
</comment>
<dbReference type="InterPro" id="IPR018966">
    <property type="entry name" value="VTC_domain"/>
</dbReference>
<protein>
    <recommendedName>
        <fullName evidence="1">VTC domain-containing protein</fullName>
    </recommendedName>
</protein>
<dbReference type="Gene3D" id="3.20.100.30">
    <property type="entry name" value="VTC, catalytic tunnel domain"/>
    <property type="match status" value="1"/>
</dbReference>
<feature type="domain" description="VTC" evidence="1">
    <location>
        <begin position="9"/>
        <end position="226"/>
    </location>
</feature>
<sequence length="240" mass="27831">MMGQNVFCRYEKKYMLTRREHDALMIRLAEHIKADVYGKSSVCSMYFDTPDYRLVRASLEHPVYKEKLRVRSYGIPGEDDQVFVELKKKYKGVVYKRRVSMTLAEATNYLLKGIADPEGDCQIRRELDWTMKHYQNLAPAMMISYDREAFYDKENPNLRITFDTNLRCRTDRLDLGYGPGGTTLLAAGEHLMEVKVSGAMPLWLTKALNELRKISYTKYGTGYRQLILQESSVKGVLYCA</sequence>
<evidence type="ECO:0000259" key="1">
    <source>
        <dbReference type="Pfam" id="PF09359"/>
    </source>
</evidence>
<dbReference type="AlphaFoldDB" id="A0A644Z294"/>
<accession>A0A644Z294</accession>
<gene>
    <name evidence="2" type="ORF">SDC9_81266</name>
</gene>